<proteinExistence type="predicted"/>
<dbReference type="PANTHER" id="PTHR42924">
    <property type="entry name" value="EXONUCLEASE"/>
    <property type="match status" value="1"/>
</dbReference>
<name>A0A9Y1BKS0_9ARCH</name>
<evidence type="ECO:0000259" key="1">
    <source>
        <dbReference type="SMART" id="SM00481"/>
    </source>
</evidence>
<dbReference type="EMBL" id="CP084166">
    <property type="protein sequence ID" value="UJG40069.1"/>
    <property type="molecule type" value="Genomic_DNA"/>
</dbReference>
<feature type="domain" description="Polymerase/histidinol phosphatase N-terminal" evidence="1">
    <location>
        <begin position="15"/>
        <end position="78"/>
    </location>
</feature>
<dbReference type="PANTHER" id="PTHR42924:SF3">
    <property type="entry name" value="POLYMERASE_HISTIDINOL PHOSPHATASE N-TERMINAL DOMAIN-CONTAINING PROTEIN"/>
    <property type="match status" value="1"/>
</dbReference>
<dbReference type="AlphaFoldDB" id="A0A9Y1BKS0"/>
<evidence type="ECO:0000313" key="2">
    <source>
        <dbReference type="EMBL" id="UJG40069.1"/>
    </source>
</evidence>
<reference evidence="2" key="1">
    <citation type="journal article" date="2022" name="Nat. Microbiol.">
        <title>Unique mobile elements and scalable gene flow at the prokaryote-eukaryote boundary revealed by circularized Asgard archaea genomes.</title>
        <authorList>
            <person name="Wu F."/>
            <person name="Speth D.R."/>
            <person name="Philosof A."/>
            <person name="Cremiere A."/>
            <person name="Narayanan A."/>
            <person name="Barco R.A."/>
            <person name="Connon S.A."/>
            <person name="Amend J.P."/>
            <person name="Antoshechkin I.A."/>
            <person name="Orphan V.J."/>
        </authorList>
    </citation>
    <scope>NUCLEOTIDE SEQUENCE</scope>
    <source>
        <strain evidence="2">PM71</strain>
    </source>
</reference>
<dbReference type="CDD" id="cd07432">
    <property type="entry name" value="PHP_HisPPase"/>
    <property type="match status" value="1"/>
</dbReference>
<gene>
    <name evidence="2" type="ORF">K9W45_09495</name>
</gene>
<dbReference type="SMART" id="SM00481">
    <property type="entry name" value="POLIIIAc"/>
    <property type="match status" value="1"/>
</dbReference>
<protein>
    <submittedName>
        <fullName evidence="2">PHP domain-containing protein</fullName>
    </submittedName>
</protein>
<dbReference type="Pfam" id="PF02811">
    <property type="entry name" value="PHP"/>
    <property type="match status" value="1"/>
</dbReference>
<sequence>MVINPKRLDKEYKLFDLHVHSFYSYDCKSNPKDIIKHAEKIGLNGLAITDHNTVSFHKNKDVETNLLIIPGIEISTSNGHLIGLGVSETIEKNKSVAETIEIIRDYGGEIIVPHLFDFLRKGIGRKIAKVNFSDLAIETVNASCLTKLFNDKARNFAEKNSLAQTGGSDSHRVKDLGLAYTLIPKDVETVDDVLESVRKKETLGEGTILSIYEKVIRSFQIHF</sequence>
<dbReference type="GO" id="GO:0035312">
    <property type="term" value="F:5'-3' DNA exonuclease activity"/>
    <property type="evidence" value="ECO:0007669"/>
    <property type="project" value="TreeGrafter"/>
</dbReference>
<dbReference type="Proteomes" id="UP001201020">
    <property type="component" value="Chromosome"/>
</dbReference>
<dbReference type="InterPro" id="IPR004013">
    <property type="entry name" value="PHP_dom"/>
</dbReference>
<dbReference type="InterPro" id="IPR003141">
    <property type="entry name" value="Pol/His_phosphatase_N"/>
</dbReference>
<organism evidence="2">
    <name type="scientific">Candidatus Heimdallarchaeum aukensis</name>
    <dbReference type="NCBI Taxonomy" id="2876573"/>
    <lineage>
        <taxon>Archaea</taxon>
        <taxon>Promethearchaeati</taxon>
        <taxon>Candidatus Heimdallarchaeota</taxon>
        <taxon>Candidatus Heimdallarchaeia (ex Rinke et al. 2021) (nom. nud.)</taxon>
        <taxon>Candidatus Heimdallarchaeales</taxon>
        <taxon>Candidatus Heimdallarchaeaceae</taxon>
        <taxon>Candidatus Heimdallarchaeum</taxon>
    </lineage>
</organism>
<accession>A0A9Y1BKS0</accession>
<dbReference type="GO" id="GO:0004534">
    <property type="term" value="F:5'-3' RNA exonuclease activity"/>
    <property type="evidence" value="ECO:0007669"/>
    <property type="project" value="TreeGrafter"/>
</dbReference>
<dbReference type="InterPro" id="IPR052018">
    <property type="entry name" value="PHP_domain"/>
</dbReference>
<dbReference type="Gene3D" id="3.20.20.140">
    <property type="entry name" value="Metal-dependent hydrolases"/>
    <property type="match status" value="1"/>
</dbReference>
<dbReference type="SUPFAM" id="SSF89550">
    <property type="entry name" value="PHP domain-like"/>
    <property type="match status" value="1"/>
</dbReference>
<dbReference type="InterPro" id="IPR016195">
    <property type="entry name" value="Pol/histidinol_Pase-like"/>
</dbReference>
<dbReference type="Pfam" id="PF13263">
    <property type="entry name" value="PHP_C"/>
    <property type="match status" value="1"/>
</dbReference>